<dbReference type="InterPro" id="IPR027417">
    <property type="entry name" value="P-loop_NTPase"/>
</dbReference>
<dbReference type="PROSITE" id="PS50043">
    <property type="entry name" value="HTH_LUXR_2"/>
    <property type="match status" value="1"/>
</dbReference>
<reference evidence="6" key="1">
    <citation type="journal article" date="2019" name="Int. J. Syst. Evol. Microbiol.">
        <title>The Global Catalogue of Microorganisms (GCM) 10K type strain sequencing project: providing services to taxonomists for standard genome sequencing and annotation.</title>
        <authorList>
            <consortium name="The Broad Institute Genomics Platform"/>
            <consortium name="The Broad Institute Genome Sequencing Center for Infectious Disease"/>
            <person name="Wu L."/>
            <person name="Ma J."/>
        </authorList>
    </citation>
    <scope>NUCLEOTIDE SEQUENCE [LARGE SCALE GENOMIC DNA]</scope>
    <source>
        <strain evidence="6">JCM 7356</strain>
    </source>
</reference>
<organism evidence="5 6">
    <name type="scientific">Kitasatospora cystarginea</name>
    <dbReference type="NCBI Taxonomy" id="58350"/>
    <lineage>
        <taxon>Bacteria</taxon>
        <taxon>Bacillati</taxon>
        <taxon>Actinomycetota</taxon>
        <taxon>Actinomycetes</taxon>
        <taxon>Kitasatosporales</taxon>
        <taxon>Streptomycetaceae</taxon>
        <taxon>Kitasatospora</taxon>
    </lineage>
</organism>
<sequence>MLTAGGGPGTGPGAPAGGQQGGEDADGTSPPGFPAAGKAVPSTSWAYGMLAGVEQISISPVFVGRGTETEMLAAALRRAEAGEPQTILIAGEAGVGKTRLVEEFLAAAGGEGVVAALGGCLEVGAEGLPYAPLATALRRLHRSLGAELERAAEGMEGQLSRLLPEFGDTGAEPNDEFGRALLFEHTARLFERLTAGRTLLLVVEDLHWSDRSTRELLAYLIRTLHRSRVLIVATYRSDDLHRRHPLRPFLAELDRLRMVQRLELARFGRHEVAAQLAGILGSGSADGLDRDLVDRIHCRSEGNPFFVEELATAHRDGCPAGLTDSLRDILMVRVEALPDDTQRVVRIAAEGGSYVEHALLSAVLDEGEEALIEALRNAVGANVLRPDTDGEGYRFRHALVREAVSDDLLPGERYRINRRYATVLEANEVLVGCEKRPARLANYWYHAHDPARALPAALDAARAARRRNAFAEQLRMLERALELWDEVSEEVLESTLRPYDWAETYPACSCEPGSHDESCERLQLVDVLAEAVVAARRSGDRERGLSLAKRALKLVDEERSPERAAWFRMSRARMLVHLKRTGGDEEIEYAQRLVAGLRPSAVQAEVLALVASHNMLGRPAVTDIALAEHAVEIARQTGAAAVEQHARMTLGGLHAFFGNVDEGVALLTDAVEKSRKLAADVYCRGLNNLSSHLLGLGRAAESERLARQGLEAAGRLGLLANTGTILTGNLVEALIVLGRPTGAAEVLTAWAERSGGDSHHEFLDRLRGDLALEQGDPESAARYLAKARSAAKAAEPQHEVPAARLAVRIAARTGRPLQARAELLAALAAAVERYADPDGQLLDGGAGWLLPLLLVGAANEADARGLPAAEPGRPEALAALAAAAARLRPTVPLLIGCLRLLEAELARAEGADRPVHWTTAIEALRGSGPTEPLLTALYRGAEAAAAAGQRAAAGELLDEARELAEARENRQLQWEISRLSDRAGLAPGPRQAEEPPSEPDRGPAEPFGLTPRERDVLRQLARGRTNRQIAEELYISPKTASVHVSNILAKLEVSSRGEAAALAHRLRLFADEELVPVGA</sequence>
<dbReference type="InterPro" id="IPR016032">
    <property type="entry name" value="Sig_transdc_resp-reg_C-effctor"/>
</dbReference>
<dbReference type="SMART" id="SM00421">
    <property type="entry name" value="HTH_LUXR"/>
    <property type="match status" value="1"/>
</dbReference>
<dbReference type="InterPro" id="IPR000792">
    <property type="entry name" value="Tscrpt_reg_LuxR_C"/>
</dbReference>
<evidence type="ECO:0000256" key="2">
    <source>
        <dbReference type="ARBA" id="ARBA00022840"/>
    </source>
</evidence>
<evidence type="ECO:0000313" key="5">
    <source>
        <dbReference type="EMBL" id="GAA2270332.1"/>
    </source>
</evidence>
<feature type="region of interest" description="Disordered" evidence="3">
    <location>
        <begin position="983"/>
        <end position="1012"/>
    </location>
</feature>
<dbReference type="Pfam" id="PF13191">
    <property type="entry name" value="AAA_16"/>
    <property type="match status" value="1"/>
</dbReference>
<accession>A0ABP5RTD0</accession>
<protein>
    <submittedName>
        <fullName evidence="5">LuxR family transcriptional regulator</fullName>
    </submittedName>
</protein>
<evidence type="ECO:0000259" key="4">
    <source>
        <dbReference type="PROSITE" id="PS50043"/>
    </source>
</evidence>
<dbReference type="Gene3D" id="3.40.50.300">
    <property type="entry name" value="P-loop containing nucleotide triphosphate hydrolases"/>
    <property type="match status" value="1"/>
</dbReference>
<comment type="caution">
    <text evidence="5">The sequence shown here is derived from an EMBL/GenBank/DDBJ whole genome shotgun (WGS) entry which is preliminary data.</text>
</comment>
<evidence type="ECO:0000256" key="1">
    <source>
        <dbReference type="ARBA" id="ARBA00022741"/>
    </source>
</evidence>
<dbReference type="Gene3D" id="1.10.10.10">
    <property type="entry name" value="Winged helix-like DNA-binding domain superfamily/Winged helix DNA-binding domain"/>
    <property type="match status" value="1"/>
</dbReference>
<dbReference type="PANTHER" id="PTHR16305:SF35">
    <property type="entry name" value="TRANSCRIPTIONAL ACTIVATOR DOMAIN"/>
    <property type="match status" value="1"/>
</dbReference>
<name>A0ABP5RTD0_9ACTN</name>
<keyword evidence="6" id="KW-1185">Reference proteome</keyword>
<dbReference type="Proteomes" id="UP001500305">
    <property type="component" value="Unassembled WGS sequence"/>
</dbReference>
<evidence type="ECO:0000313" key="6">
    <source>
        <dbReference type="Proteomes" id="UP001500305"/>
    </source>
</evidence>
<dbReference type="InterPro" id="IPR041664">
    <property type="entry name" value="AAA_16"/>
</dbReference>
<dbReference type="PRINTS" id="PR00038">
    <property type="entry name" value="HTHLUXR"/>
</dbReference>
<dbReference type="PANTHER" id="PTHR16305">
    <property type="entry name" value="TESTICULAR SOLUBLE ADENYLYL CYCLASE"/>
    <property type="match status" value="1"/>
</dbReference>
<dbReference type="SUPFAM" id="SSF46894">
    <property type="entry name" value="C-terminal effector domain of the bipartite response regulators"/>
    <property type="match status" value="1"/>
</dbReference>
<proteinExistence type="predicted"/>
<dbReference type="InterPro" id="IPR036388">
    <property type="entry name" value="WH-like_DNA-bd_sf"/>
</dbReference>
<dbReference type="CDD" id="cd06170">
    <property type="entry name" value="LuxR_C_like"/>
    <property type="match status" value="1"/>
</dbReference>
<evidence type="ECO:0000256" key="3">
    <source>
        <dbReference type="SAM" id="MobiDB-lite"/>
    </source>
</evidence>
<feature type="compositionally biased region" description="Gly residues" evidence="3">
    <location>
        <begin position="1"/>
        <end position="21"/>
    </location>
</feature>
<feature type="domain" description="HTH luxR-type" evidence="4">
    <location>
        <begin position="1002"/>
        <end position="1067"/>
    </location>
</feature>
<keyword evidence="2" id="KW-0067">ATP-binding</keyword>
<dbReference type="SUPFAM" id="SSF52540">
    <property type="entry name" value="P-loop containing nucleoside triphosphate hydrolases"/>
    <property type="match status" value="1"/>
</dbReference>
<dbReference type="Pfam" id="PF00196">
    <property type="entry name" value="GerE"/>
    <property type="match status" value="1"/>
</dbReference>
<gene>
    <name evidence="5" type="ORF">GCM10010430_65040</name>
</gene>
<keyword evidence="1" id="KW-0547">Nucleotide-binding</keyword>
<feature type="region of interest" description="Disordered" evidence="3">
    <location>
        <begin position="1"/>
        <end position="37"/>
    </location>
</feature>
<dbReference type="EMBL" id="BAAATR010000040">
    <property type="protein sequence ID" value="GAA2270332.1"/>
    <property type="molecule type" value="Genomic_DNA"/>
</dbReference>